<feature type="domain" description="TonB-dependent transporter Oar-like beta-barrel" evidence="10">
    <location>
        <begin position="239"/>
        <end position="304"/>
    </location>
</feature>
<name>A0ABU1UZE8_9GAMM</name>
<dbReference type="PANTHER" id="PTHR30069">
    <property type="entry name" value="TONB-DEPENDENT OUTER MEMBRANE RECEPTOR"/>
    <property type="match status" value="1"/>
</dbReference>
<proteinExistence type="predicted"/>
<keyword evidence="5" id="KW-0472">Membrane</keyword>
<feature type="signal peptide" evidence="8">
    <location>
        <begin position="1"/>
        <end position="24"/>
    </location>
</feature>
<evidence type="ECO:0000256" key="5">
    <source>
        <dbReference type="ARBA" id="ARBA00023136"/>
    </source>
</evidence>
<dbReference type="Proteomes" id="UP001253595">
    <property type="component" value="Unassembled WGS sequence"/>
</dbReference>
<evidence type="ECO:0000259" key="9">
    <source>
        <dbReference type="Pfam" id="PF07715"/>
    </source>
</evidence>
<evidence type="ECO:0000259" key="10">
    <source>
        <dbReference type="Pfam" id="PF25183"/>
    </source>
</evidence>
<evidence type="ECO:0000256" key="8">
    <source>
        <dbReference type="SAM" id="SignalP"/>
    </source>
</evidence>
<dbReference type="InterPro" id="IPR036942">
    <property type="entry name" value="Beta-barrel_TonB_sf"/>
</dbReference>
<evidence type="ECO:0000313" key="11">
    <source>
        <dbReference type="EMBL" id="MDR7090582.1"/>
    </source>
</evidence>
<dbReference type="PANTHER" id="PTHR30069:SF46">
    <property type="entry name" value="OAR PROTEIN"/>
    <property type="match status" value="1"/>
</dbReference>
<dbReference type="InterPro" id="IPR039426">
    <property type="entry name" value="TonB-dep_rcpt-like"/>
</dbReference>
<comment type="subcellular location">
    <subcellularLocation>
        <location evidence="1">Cell outer membrane</location>
        <topology evidence="1">Multi-pass membrane protein</topology>
    </subcellularLocation>
</comment>
<comment type="caution">
    <text evidence="11">The sequence shown here is derived from an EMBL/GenBank/DDBJ whole genome shotgun (WGS) entry which is preliminary data.</text>
</comment>
<dbReference type="SUPFAM" id="SSF49464">
    <property type="entry name" value="Carboxypeptidase regulatory domain-like"/>
    <property type="match status" value="1"/>
</dbReference>
<keyword evidence="2" id="KW-0813">Transport</keyword>
<dbReference type="EMBL" id="JAVDVX010000004">
    <property type="protein sequence ID" value="MDR7090582.1"/>
    <property type="molecule type" value="Genomic_DNA"/>
</dbReference>
<dbReference type="RefSeq" id="WP_310073013.1">
    <property type="nucleotide sequence ID" value="NZ_JAVDVX010000004.1"/>
</dbReference>
<dbReference type="InterPro" id="IPR012910">
    <property type="entry name" value="Plug_dom"/>
</dbReference>
<accession>A0ABU1UZE8</accession>
<reference evidence="11 12" key="1">
    <citation type="submission" date="2023-07" db="EMBL/GenBank/DDBJ databases">
        <title>Sorghum-associated microbial communities from plants grown in Nebraska, USA.</title>
        <authorList>
            <person name="Schachtman D."/>
        </authorList>
    </citation>
    <scope>NUCLEOTIDE SEQUENCE [LARGE SCALE GENOMIC DNA]</scope>
    <source>
        <strain evidence="11 12">BE190</strain>
    </source>
</reference>
<evidence type="ECO:0000256" key="3">
    <source>
        <dbReference type="ARBA" id="ARBA00022452"/>
    </source>
</evidence>
<keyword evidence="8" id="KW-0732">Signal</keyword>
<dbReference type="Pfam" id="PF07715">
    <property type="entry name" value="Plug"/>
    <property type="match status" value="1"/>
</dbReference>
<dbReference type="InterPro" id="IPR057601">
    <property type="entry name" value="Oar-like_b-barrel"/>
</dbReference>
<evidence type="ECO:0000256" key="7">
    <source>
        <dbReference type="SAM" id="MobiDB-lite"/>
    </source>
</evidence>
<feature type="region of interest" description="Disordered" evidence="7">
    <location>
        <begin position="246"/>
        <end position="274"/>
    </location>
</feature>
<sequence>MKPLMKRSTLCLAIAAGISGYAHGQDTSSAILGKITAPDGSPAADTRIIVLHEPSGTVSEVKTNSAGSYSMKGLRIGGPYKITIDSDSYRDAEMRDLFLQLGKTLRLDQTLETLDASDLEEVVVIGTVIPSSTKGASSVFSEDDINNTPAFGRDIKDIIRSNPLVVIQDGQLSIAGSNPRFNNITVDGMGQNDDFGLNLGGYPSSRPPVSLDAVSQISVNTAPFTAKVGGFSGGLVNVVTKSGTNDLHGSIRADGTNDSLSGDPETGDLDLGEENSMGLTLGGPILQDKAFYFVSYESLEQDNSALFGVNGSGANTSNVTPADYAQFLQTLNDVYGLTDSVAGGVGERDEKLLVKFDVNLSDAHRMDFSYQRQDNELDRNSPDQAFQLRMDSNFFTIKTVSDTYSTHVFSDWTDAFSTAIGLSYKDLTTDSQKKTDLGQVTVNIGSNAIVFGTDAARHANVADTQTLQLHLDGTYLMGDHELRFGYQGQSVTYYNLFGQHTSGTWVFRSLADFAAKKPSQLTYRNAYTNNAEDLAYEAERTTHALYGEDSWTVTPDLLLTFGLRYEQIASDDVPAENPRFMTSYGYTNTENLDGLDIILPRINFNWDLNETMTLRGGIGRFSGGKPNVWVANSFTADGMTAVAAPNSATNAAIAIPANVDFTQVPDSVEASLVRGAGSTAYVDPDYELESDWRYQLGWDQELNIPYLGDGYLWSTELNYIDKENSSFWVDTSREEARRTADGKRIIYRSRYTGNLAEISDIMLTNADKDGRSIIWTTNISKDWDNGVNMFAAYTHQDVTEVNPGTNSTAASNYNFNMTINRNEELVGTSNYEIEHRVVLNLGYTANWFGDNETRINLAFERRSGRPLSWALDSFNDNDLGDQREFQSSDAYLPYIPTGPNDPNIDWAGSDWPGATTPEQKYAAMLDVIKGAGVEGYAGGYVPKNIATQPWVTDLDLSIQQDIPGFADGHKGTIYFTIDNLLNLLDSSKGQVRRMEFPQQTLWDYDVNAITGQYQYDVRFNGTNTKNWTEYVPEESVWRLKLGVSYSF</sequence>
<keyword evidence="3" id="KW-1134">Transmembrane beta strand</keyword>
<keyword evidence="11" id="KW-0675">Receptor</keyword>
<evidence type="ECO:0000256" key="6">
    <source>
        <dbReference type="ARBA" id="ARBA00023237"/>
    </source>
</evidence>
<dbReference type="InterPro" id="IPR008969">
    <property type="entry name" value="CarboxyPept-like_regulatory"/>
</dbReference>
<feature type="domain" description="TonB-dependent transporter Oar-like beta-barrel" evidence="10">
    <location>
        <begin position="348"/>
        <end position="982"/>
    </location>
</feature>
<dbReference type="Pfam" id="PF13620">
    <property type="entry name" value="CarboxypepD_reg"/>
    <property type="match status" value="1"/>
</dbReference>
<dbReference type="Gene3D" id="2.40.170.20">
    <property type="entry name" value="TonB-dependent receptor, beta-barrel domain"/>
    <property type="match status" value="1"/>
</dbReference>
<dbReference type="SUPFAM" id="SSF56935">
    <property type="entry name" value="Porins"/>
    <property type="match status" value="1"/>
</dbReference>
<evidence type="ECO:0000256" key="2">
    <source>
        <dbReference type="ARBA" id="ARBA00022448"/>
    </source>
</evidence>
<protein>
    <submittedName>
        <fullName evidence="11">Outer membrane receptor for ferrienterochelin and colicin</fullName>
    </submittedName>
</protein>
<feature type="chain" id="PRO_5047100678" evidence="8">
    <location>
        <begin position="25"/>
        <end position="1047"/>
    </location>
</feature>
<keyword evidence="6" id="KW-0998">Cell outer membrane</keyword>
<keyword evidence="12" id="KW-1185">Reference proteome</keyword>
<dbReference type="InterPro" id="IPR037066">
    <property type="entry name" value="Plug_dom_sf"/>
</dbReference>
<dbReference type="Pfam" id="PF25183">
    <property type="entry name" value="OMP_b-brl_4"/>
    <property type="match status" value="2"/>
</dbReference>
<evidence type="ECO:0000256" key="1">
    <source>
        <dbReference type="ARBA" id="ARBA00004571"/>
    </source>
</evidence>
<feature type="domain" description="TonB-dependent receptor plug" evidence="9">
    <location>
        <begin position="132"/>
        <end position="233"/>
    </location>
</feature>
<keyword evidence="4" id="KW-0812">Transmembrane</keyword>
<evidence type="ECO:0000256" key="4">
    <source>
        <dbReference type="ARBA" id="ARBA00022692"/>
    </source>
</evidence>
<evidence type="ECO:0000313" key="12">
    <source>
        <dbReference type="Proteomes" id="UP001253595"/>
    </source>
</evidence>
<gene>
    <name evidence="11" type="ORF">J2X05_002606</name>
</gene>
<dbReference type="Gene3D" id="2.170.130.10">
    <property type="entry name" value="TonB-dependent receptor, plug domain"/>
    <property type="match status" value="1"/>
</dbReference>
<organism evidence="11 12">
    <name type="scientific">Cellvibrio fibrivorans</name>
    <dbReference type="NCBI Taxonomy" id="126350"/>
    <lineage>
        <taxon>Bacteria</taxon>
        <taxon>Pseudomonadati</taxon>
        <taxon>Pseudomonadota</taxon>
        <taxon>Gammaproteobacteria</taxon>
        <taxon>Cellvibrionales</taxon>
        <taxon>Cellvibrionaceae</taxon>
        <taxon>Cellvibrio</taxon>
    </lineage>
</organism>